<dbReference type="Proteomes" id="UP000078492">
    <property type="component" value="Unassembled WGS sequence"/>
</dbReference>
<reference evidence="2 3" key="1">
    <citation type="submission" date="2015-09" db="EMBL/GenBank/DDBJ databases">
        <title>Trachymyrmex cornetzi WGS genome.</title>
        <authorList>
            <person name="Nygaard S."/>
            <person name="Hu H."/>
            <person name="Boomsma J."/>
            <person name="Zhang G."/>
        </authorList>
    </citation>
    <scope>NUCLEOTIDE SEQUENCE [LARGE SCALE GENOMIC DNA]</scope>
    <source>
        <strain evidence="2">Tcor2-1</strain>
        <tissue evidence="2">Whole body</tissue>
    </source>
</reference>
<protein>
    <submittedName>
        <fullName evidence="2">Uncharacterized protein</fullName>
    </submittedName>
</protein>
<accession>A0A151JQM7</accession>
<dbReference type="EMBL" id="KQ978642">
    <property type="protein sequence ID" value="KYN29509.1"/>
    <property type="molecule type" value="Genomic_DNA"/>
</dbReference>
<organism evidence="2 3">
    <name type="scientific">Trachymyrmex cornetzi</name>
    <dbReference type="NCBI Taxonomy" id="471704"/>
    <lineage>
        <taxon>Eukaryota</taxon>
        <taxon>Metazoa</taxon>
        <taxon>Ecdysozoa</taxon>
        <taxon>Arthropoda</taxon>
        <taxon>Hexapoda</taxon>
        <taxon>Insecta</taxon>
        <taxon>Pterygota</taxon>
        <taxon>Neoptera</taxon>
        <taxon>Endopterygota</taxon>
        <taxon>Hymenoptera</taxon>
        <taxon>Apocrita</taxon>
        <taxon>Aculeata</taxon>
        <taxon>Formicoidea</taxon>
        <taxon>Formicidae</taxon>
        <taxon>Myrmicinae</taxon>
        <taxon>Trachymyrmex</taxon>
    </lineage>
</organism>
<gene>
    <name evidence="2" type="ORF">ALC57_01059</name>
</gene>
<evidence type="ECO:0000313" key="2">
    <source>
        <dbReference type="EMBL" id="KYN29509.1"/>
    </source>
</evidence>
<feature type="region of interest" description="Disordered" evidence="1">
    <location>
        <begin position="99"/>
        <end position="136"/>
    </location>
</feature>
<name>A0A151JQM7_9HYME</name>
<evidence type="ECO:0000256" key="1">
    <source>
        <dbReference type="SAM" id="MobiDB-lite"/>
    </source>
</evidence>
<evidence type="ECO:0000313" key="3">
    <source>
        <dbReference type="Proteomes" id="UP000078492"/>
    </source>
</evidence>
<sequence>LKARAVPPFRSLSLKESRLRRSGEIPAILGIEAGAISTSKSISEEWNGENGDDGRNGNGKRRLPREVLTTYKTNMNRRCHDGNRYLKIEKHDTTSHFELKRAGGGWEKRQGGEERRGELAQRAEESKEDGFHSGSS</sequence>
<feature type="non-terminal residue" evidence="2">
    <location>
        <position position="1"/>
    </location>
</feature>
<keyword evidence="3" id="KW-1185">Reference proteome</keyword>
<proteinExistence type="predicted"/>
<feature type="region of interest" description="Disordered" evidence="1">
    <location>
        <begin position="39"/>
        <end position="64"/>
    </location>
</feature>
<dbReference type="AlphaFoldDB" id="A0A151JQM7"/>